<evidence type="ECO:0000313" key="8">
    <source>
        <dbReference type="EMBL" id="ARE86360.1"/>
    </source>
</evidence>
<evidence type="ECO:0000313" key="9">
    <source>
        <dbReference type="Proteomes" id="UP000177894"/>
    </source>
</evidence>
<dbReference type="InterPro" id="IPR029016">
    <property type="entry name" value="GAF-like_dom_sf"/>
</dbReference>
<dbReference type="InterPro" id="IPR002197">
    <property type="entry name" value="HTH_Fis"/>
</dbReference>
<dbReference type="PROSITE" id="PS50045">
    <property type="entry name" value="SIGMA54_INTERACT_4"/>
    <property type="match status" value="1"/>
</dbReference>
<dbReference type="FunFam" id="3.40.50.300:FF:000006">
    <property type="entry name" value="DNA-binding transcriptional regulator NtrC"/>
    <property type="match status" value="1"/>
</dbReference>
<dbReference type="AlphaFoldDB" id="A0AAC9RLB0"/>
<dbReference type="Gene3D" id="1.10.8.60">
    <property type="match status" value="1"/>
</dbReference>
<dbReference type="EMBL" id="CP017603">
    <property type="protein sequence ID" value="AOY76004.1"/>
    <property type="molecule type" value="Genomic_DNA"/>
</dbReference>
<dbReference type="Gene3D" id="1.10.10.60">
    <property type="entry name" value="Homeodomain-like"/>
    <property type="match status" value="1"/>
</dbReference>
<gene>
    <name evidence="8" type="primary">acoR_2</name>
    <name evidence="7" type="ORF">BJL90_08895</name>
    <name evidence="8" type="ORF">CLFO_06820</name>
</gene>
<keyword evidence="5" id="KW-0804">Transcription</keyword>
<name>A0AAC9RLB0_9CLOT</name>
<evidence type="ECO:0000256" key="1">
    <source>
        <dbReference type="ARBA" id="ARBA00022741"/>
    </source>
</evidence>
<reference evidence="8 10" key="2">
    <citation type="submission" date="2017-03" db="EMBL/GenBank/DDBJ databases">
        <title>Complete sequence of Clostridium formicaceticum DSM 92.</title>
        <authorList>
            <person name="Poehlein A."/>
            <person name="Karl M."/>
            <person name="Bengelsdorf F.R."/>
            <person name="Duerre P."/>
            <person name="Daniel R."/>
        </authorList>
    </citation>
    <scope>NUCLEOTIDE SEQUENCE [LARGE SCALE GENOMIC DNA]</scope>
    <source>
        <strain evidence="8 10">DSM 92</strain>
    </source>
</reference>
<keyword evidence="4" id="KW-0238">DNA-binding</keyword>
<reference evidence="7 9" key="1">
    <citation type="submission" date="2016-10" db="EMBL/GenBank/DDBJ databases">
        <title>Complete Genome Sequence of Acetogen Clostridium formicoaceticum ATCC 27076.</title>
        <authorList>
            <person name="Bao T."/>
            <person name="Cheng C."/>
            <person name="Zhao J."/>
            <person name="Yang S.-T."/>
            <person name="Wang J."/>
            <person name="Wang M."/>
        </authorList>
    </citation>
    <scope>NUCLEOTIDE SEQUENCE [LARGE SCALE GENOMIC DNA]</scope>
    <source>
        <strain evidence="7 9">ATCC 27076</strain>
    </source>
</reference>
<dbReference type="KEGG" id="cfm:BJL90_08895"/>
<keyword evidence="2" id="KW-0067">ATP-binding</keyword>
<dbReference type="PROSITE" id="PS00676">
    <property type="entry name" value="SIGMA54_INTERACT_2"/>
    <property type="match status" value="1"/>
</dbReference>
<dbReference type="InterPro" id="IPR058031">
    <property type="entry name" value="AAA_lid_NorR"/>
</dbReference>
<dbReference type="Pfam" id="PF00158">
    <property type="entry name" value="Sigma54_activat"/>
    <property type="match status" value="1"/>
</dbReference>
<organism evidence="8 10">
    <name type="scientific">Clostridium formicaceticum</name>
    <dbReference type="NCBI Taxonomy" id="1497"/>
    <lineage>
        <taxon>Bacteria</taxon>
        <taxon>Bacillati</taxon>
        <taxon>Bacillota</taxon>
        <taxon>Clostridia</taxon>
        <taxon>Eubacteriales</taxon>
        <taxon>Clostridiaceae</taxon>
        <taxon>Clostridium</taxon>
    </lineage>
</organism>
<dbReference type="InterPro" id="IPR025662">
    <property type="entry name" value="Sigma_54_int_dom_ATP-bd_1"/>
</dbReference>
<dbReference type="InterPro" id="IPR009057">
    <property type="entry name" value="Homeodomain-like_sf"/>
</dbReference>
<dbReference type="Pfam" id="PF25601">
    <property type="entry name" value="AAA_lid_14"/>
    <property type="match status" value="1"/>
</dbReference>
<dbReference type="InterPro" id="IPR025943">
    <property type="entry name" value="Sigma_54_int_dom_ATP-bd_2"/>
</dbReference>
<keyword evidence="3" id="KW-0805">Transcription regulation</keyword>
<dbReference type="Pfam" id="PF02954">
    <property type="entry name" value="HTH_8"/>
    <property type="match status" value="1"/>
</dbReference>
<accession>A0AAC9RLB0</accession>
<protein>
    <submittedName>
        <fullName evidence="8">Acetoin dehydrogenase operon transcriptional activator AcoR</fullName>
    </submittedName>
</protein>
<dbReference type="PROSITE" id="PS00675">
    <property type="entry name" value="SIGMA54_INTERACT_1"/>
    <property type="match status" value="1"/>
</dbReference>
<dbReference type="RefSeq" id="WP_070966760.1">
    <property type="nucleotide sequence ID" value="NZ_CP017603.1"/>
</dbReference>
<dbReference type="EMBL" id="CP020559">
    <property type="protein sequence ID" value="ARE86360.1"/>
    <property type="molecule type" value="Genomic_DNA"/>
</dbReference>
<dbReference type="GO" id="GO:0005524">
    <property type="term" value="F:ATP binding"/>
    <property type="evidence" value="ECO:0007669"/>
    <property type="project" value="UniProtKB-KW"/>
</dbReference>
<dbReference type="SUPFAM" id="SSF52540">
    <property type="entry name" value="P-loop containing nucleoside triphosphate hydrolases"/>
    <property type="match status" value="1"/>
</dbReference>
<dbReference type="InterPro" id="IPR002078">
    <property type="entry name" value="Sigma_54_int"/>
</dbReference>
<dbReference type="InterPro" id="IPR003018">
    <property type="entry name" value="GAF"/>
</dbReference>
<dbReference type="Proteomes" id="UP000192478">
    <property type="component" value="Chromosome"/>
</dbReference>
<dbReference type="SUPFAM" id="SSF46689">
    <property type="entry name" value="Homeodomain-like"/>
    <property type="match status" value="1"/>
</dbReference>
<dbReference type="InterPro" id="IPR003593">
    <property type="entry name" value="AAA+_ATPase"/>
</dbReference>
<dbReference type="PANTHER" id="PTHR32071">
    <property type="entry name" value="TRANSCRIPTIONAL REGULATORY PROTEIN"/>
    <property type="match status" value="1"/>
</dbReference>
<keyword evidence="1" id="KW-0547">Nucleotide-binding</keyword>
<evidence type="ECO:0000256" key="3">
    <source>
        <dbReference type="ARBA" id="ARBA00023015"/>
    </source>
</evidence>
<proteinExistence type="predicted"/>
<dbReference type="PROSITE" id="PS00688">
    <property type="entry name" value="SIGMA54_INTERACT_3"/>
    <property type="match status" value="1"/>
</dbReference>
<dbReference type="PANTHER" id="PTHR32071:SF57">
    <property type="entry name" value="C4-DICARBOXYLATE TRANSPORT TRANSCRIPTIONAL REGULATORY PROTEIN DCTD"/>
    <property type="match status" value="1"/>
</dbReference>
<evidence type="ECO:0000313" key="7">
    <source>
        <dbReference type="EMBL" id="AOY76004.1"/>
    </source>
</evidence>
<evidence type="ECO:0000256" key="4">
    <source>
        <dbReference type="ARBA" id="ARBA00023125"/>
    </source>
</evidence>
<dbReference type="InterPro" id="IPR027417">
    <property type="entry name" value="P-loop_NTPase"/>
</dbReference>
<dbReference type="GO" id="GO:0006355">
    <property type="term" value="P:regulation of DNA-templated transcription"/>
    <property type="evidence" value="ECO:0007669"/>
    <property type="project" value="InterPro"/>
</dbReference>
<dbReference type="GO" id="GO:0043565">
    <property type="term" value="F:sequence-specific DNA binding"/>
    <property type="evidence" value="ECO:0007669"/>
    <property type="project" value="InterPro"/>
</dbReference>
<evidence type="ECO:0000256" key="5">
    <source>
        <dbReference type="ARBA" id="ARBA00023163"/>
    </source>
</evidence>
<dbReference type="Gene3D" id="3.40.50.300">
    <property type="entry name" value="P-loop containing nucleotide triphosphate hydrolases"/>
    <property type="match status" value="1"/>
</dbReference>
<evidence type="ECO:0000313" key="10">
    <source>
        <dbReference type="Proteomes" id="UP000192478"/>
    </source>
</evidence>
<dbReference type="PRINTS" id="PR01590">
    <property type="entry name" value="HTHFIS"/>
</dbReference>
<dbReference type="Proteomes" id="UP000177894">
    <property type="component" value="Chromosome"/>
</dbReference>
<evidence type="ECO:0000256" key="2">
    <source>
        <dbReference type="ARBA" id="ARBA00022840"/>
    </source>
</evidence>
<sequence length="600" mass="68845">MSNVWKDFVVNEDSRTLSQVPTAILNSWKRCKHNNVNHIKVSNNDILPAYKLKELQEKEEIMVTVGKKVLHYIYKYLNNKNYIVLISNKDGYILDMIGDLPFMNKVQKISLSPGANWREEFRGTNTVGTIIVEQTPLTVLGWEHYAKPVHFLNCWAAPIFNADGNFAGVLNISGVAEAPNKTLISIAQKGAKMIEQILKIIELESNFYFDRLKFEAIAQKLHDSANKLNTYSNDNISLLNKLIVKNENLSKIEYNQLTDFLLWNRKWLIFNKVDSINIQENKNICEEKTWCGRSEKIHQVFKTATKAALTNSNILIQGESGTGKEIVARFIHNKSSCSNGPFIPLNCAAIPNNLIESELFGYSDGAFTGAKRGGQLGKFEEANNGTIFLDEIGDMPLNAQTTLLRILQNKEICRIGESKYRKINIRIIAATNSNLKELVAEKKFRLDLYYRLNVISIKVPPLRERLEDLWDLIPFFVEKYCKLLNKPFVNISQQVYKYFLSYDWPGNIRQLENYIESMIALCDGNLLTENDFPDEFKEYFPEIEKKSNTLLNLQHNDAEYNTLSQVLAQTKGNVTKASNILGISRVTMYRKMKKYNLIEK</sequence>
<dbReference type="Gene3D" id="3.30.450.40">
    <property type="match status" value="1"/>
</dbReference>
<dbReference type="SMART" id="SM00382">
    <property type="entry name" value="AAA"/>
    <property type="match status" value="1"/>
</dbReference>
<dbReference type="InterPro" id="IPR025944">
    <property type="entry name" value="Sigma_54_int_dom_CS"/>
</dbReference>
<evidence type="ECO:0000259" key="6">
    <source>
        <dbReference type="PROSITE" id="PS50045"/>
    </source>
</evidence>
<dbReference type="CDD" id="cd00009">
    <property type="entry name" value="AAA"/>
    <property type="match status" value="1"/>
</dbReference>
<feature type="domain" description="Sigma-54 factor interaction" evidence="6">
    <location>
        <begin position="290"/>
        <end position="520"/>
    </location>
</feature>
<keyword evidence="9" id="KW-1185">Reference proteome</keyword>
<dbReference type="Pfam" id="PF01590">
    <property type="entry name" value="GAF"/>
    <property type="match status" value="1"/>
</dbReference>